<protein>
    <submittedName>
        <fullName evidence="1">Uncharacterized protein</fullName>
    </submittedName>
</protein>
<dbReference type="Proteomes" id="UP001168877">
    <property type="component" value="Unassembled WGS sequence"/>
</dbReference>
<organism evidence="1 2">
    <name type="scientific">Acer saccharum</name>
    <name type="common">Sugar maple</name>
    <dbReference type="NCBI Taxonomy" id="4024"/>
    <lineage>
        <taxon>Eukaryota</taxon>
        <taxon>Viridiplantae</taxon>
        <taxon>Streptophyta</taxon>
        <taxon>Embryophyta</taxon>
        <taxon>Tracheophyta</taxon>
        <taxon>Spermatophyta</taxon>
        <taxon>Magnoliopsida</taxon>
        <taxon>eudicotyledons</taxon>
        <taxon>Gunneridae</taxon>
        <taxon>Pentapetalae</taxon>
        <taxon>rosids</taxon>
        <taxon>malvids</taxon>
        <taxon>Sapindales</taxon>
        <taxon>Sapindaceae</taxon>
        <taxon>Hippocastanoideae</taxon>
        <taxon>Acereae</taxon>
        <taxon>Acer</taxon>
    </lineage>
</organism>
<dbReference type="AlphaFoldDB" id="A0AA39VBZ1"/>
<name>A0AA39VBZ1_ACESA</name>
<comment type="caution">
    <text evidence="1">The sequence shown here is derived from an EMBL/GenBank/DDBJ whole genome shotgun (WGS) entry which is preliminary data.</text>
</comment>
<dbReference type="EMBL" id="JAUESC010000387">
    <property type="protein sequence ID" value="KAK0574315.1"/>
    <property type="molecule type" value="Genomic_DNA"/>
</dbReference>
<evidence type="ECO:0000313" key="2">
    <source>
        <dbReference type="Proteomes" id="UP001168877"/>
    </source>
</evidence>
<keyword evidence="2" id="KW-1185">Reference proteome</keyword>
<gene>
    <name evidence="1" type="ORF">LWI29_021572</name>
</gene>
<reference evidence="1" key="2">
    <citation type="submission" date="2023-06" db="EMBL/GenBank/DDBJ databases">
        <authorList>
            <person name="Swenson N.G."/>
            <person name="Wegrzyn J.L."/>
            <person name="Mcevoy S.L."/>
        </authorList>
    </citation>
    <scope>NUCLEOTIDE SEQUENCE</scope>
    <source>
        <strain evidence="1">NS2018</strain>
        <tissue evidence="1">Leaf</tissue>
    </source>
</reference>
<sequence length="287" mass="31350">MAFPPMLSLVEVPKSLEANLVSSPHTTPIYGKRTVSSRSGGHSMDAALMEVQPNFTSNQVVVGTCWKNSGCDNNKLYEFSNDHPELQKAEHFAATASGGGGVLGQSSRPQQATGHGFSFDQFPLKDYQIWKSCRSGFFMSQLHNTSRVTAKPRVPSTSLHFGLSKIDISTGGYAPPPNFSEKIGLRFLISLGSFLTDGALMEVQPNFTSNPALMVVQPNCRSNLRKHANKCKDNCVQQEVSDGQGAAKSLFSKTMKCRHQACVVRNSGCGNNKLYSVENLKKQRIKD</sequence>
<evidence type="ECO:0000313" key="1">
    <source>
        <dbReference type="EMBL" id="KAK0574315.1"/>
    </source>
</evidence>
<proteinExistence type="predicted"/>
<reference evidence="1" key="1">
    <citation type="journal article" date="2022" name="Plant J.">
        <title>Strategies of tolerance reflected in two North American maple genomes.</title>
        <authorList>
            <person name="McEvoy S.L."/>
            <person name="Sezen U.U."/>
            <person name="Trouern-Trend A."/>
            <person name="McMahon S.M."/>
            <person name="Schaberg P.G."/>
            <person name="Yang J."/>
            <person name="Wegrzyn J.L."/>
            <person name="Swenson N.G."/>
        </authorList>
    </citation>
    <scope>NUCLEOTIDE SEQUENCE</scope>
    <source>
        <strain evidence="1">NS2018</strain>
    </source>
</reference>
<accession>A0AA39VBZ1</accession>